<dbReference type="Gene3D" id="3.40.50.2300">
    <property type="match status" value="1"/>
</dbReference>
<dbReference type="PROSITE" id="PS50110">
    <property type="entry name" value="RESPONSE_REGULATORY"/>
    <property type="match status" value="1"/>
</dbReference>
<dbReference type="PANTHER" id="PTHR37299:SF1">
    <property type="entry name" value="STAGE 0 SPORULATION PROTEIN A HOMOLOG"/>
    <property type="match status" value="1"/>
</dbReference>
<dbReference type="AlphaFoldDB" id="A0A1W6MP54"/>
<keyword evidence="1" id="KW-0597">Phosphoprotein</keyword>
<evidence type="ECO:0000259" key="2">
    <source>
        <dbReference type="PROSITE" id="PS50110"/>
    </source>
</evidence>
<dbReference type="Gene3D" id="2.40.50.1020">
    <property type="entry name" value="LytTr DNA-binding domain"/>
    <property type="match status" value="1"/>
</dbReference>
<organism evidence="4 5">
    <name type="scientific">Nonlabens spongiae</name>
    <dbReference type="NCBI Taxonomy" id="331648"/>
    <lineage>
        <taxon>Bacteria</taxon>
        <taxon>Pseudomonadati</taxon>
        <taxon>Bacteroidota</taxon>
        <taxon>Flavobacteriia</taxon>
        <taxon>Flavobacteriales</taxon>
        <taxon>Flavobacteriaceae</taxon>
        <taxon>Nonlabens</taxon>
    </lineage>
</organism>
<evidence type="ECO:0000256" key="1">
    <source>
        <dbReference type="PROSITE-ProRule" id="PRU00169"/>
    </source>
</evidence>
<dbReference type="InterPro" id="IPR011006">
    <property type="entry name" value="CheY-like_superfamily"/>
</dbReference>
<keyword evidence="4" id="KW-0238">DNA-binding</keyword>
<protein>
    <submittedName>
        <fullName evidence="4">DNA-binding response regulator</fullName>
    </submittedName>
</protein>
<dbReference type="GO" id="GO:0003677">
    <property type="term" value="F:DNA binding"/>
    <property type="evidence" value="ECO:0007669"/>
    <property type="project" value="UniProtKB-KW"/>
</dbReference>
<dbReference type="Proteomes" id="UP000193431">
    <property type="component" value="Chromosome"/>
</dbReference>
<dbReference type="SMART" id="SM00850">
    <property type="entry name" value="LytTR"/>
    <property type="match status" value="1"/>
</dbReference>
<reference evidence="4 5" key="1">
    <citation type="submission" date="2016-11" db="EMBL/GenBank/DDBJ databases">
        <title>Trade-off between light-utilization and light-protection in marine flavobacteria.</title>
        <authorList>
            <person name="Kumagai Y."/>
        </authorList>
    </citation>
    <scope>NUCLEOTIDE SEQUENCE [LARGE SCALE GENOMIC DNA]</scope>
    <source>
        <strain evidence="4 5">JCM 13191</strain>
    </source>
</reference>
<feature type="domain" description="HTH LytTR-type" evidence="3">
    <location>
        <begin position="134"/>
        <end position="236"/>
    </location>
</feature>
<evidence type="ECO:0000313" key="4">
    <source>
        <dbReference type="EMBL" id="ARN79394.1"/>
    </source>
</evidence>
<evidence type="ECO:0000313" key="5">
    <source>
        <dbReference type="Proteomes" id="UP000193431"/>
    </source>
</evidence>
<dbReference type="InterPro" id="IPR046947">
    <property type="entry name" value="LytR-like"/>
</dbReference>
<evidence type="ECO:0000259" key="3">
    <source>
        <dbReference type="PROSITE" id="PS50930"/>
    </source>
</evidence>
<dbReference type="STRING" id="331648.BST97_06715"/>
<dbReference type="InterPro" id="IPR001789">
    <property type="entry name" value="Sig_transdc_resp-reg_receiver"/>
</dbReference>
<dbReference type="EMBL" id="CP019344">
    <property type="protein sequence ID" value="ARN79394.1"/>
    <property type="molecule type" value="Genomic_DNA"/>
</dbReference>
<name>A0A1W6MP54_9FLAO</name>
<dbReference type="RefSeq" id="WP_245833672.1">
    <property type="nucleotide sequence ID" value="NZ_CP019344.1"/>
</dbReference>
<dbReference type="Pfam" id="PF00072">
    <property type="entry name" value="Response_reg"/>
    <property type="match status" value="1"/>
</dbReference>
<gene>
    <name evidence="4" type="ORF">BST97_06715</name>
</gene>
<dbReference type="GO" id="GO:0000156">
    <property type="term" value="F:phosphorelay response regulator activity"/>
    <property type="evidence" value="ECO:0007669"/>
    <property type="project" value="InterPro"/>
</dbReference>
<accession>A0A1W6MP54</accession>
<dbReference type="PROSITE" id="PS50930">
    <property type="entry name" value="HTH_LYTTR"/>
    <property type="match status" value="1"/>
</dbReference>
<feature type="domain" description="Response regulatory" evidence="2">
    <location>
        <begin position="1"/>
        <end position="109"/>
    </location>
</feature>
<dbReference type="InterPro" id="IPR007492">
    <property type="entry name" value="LytTR_DNA-bd_dom"/>
</dbReference>
<keyword evidence="5" id="KW-1185">Reference proteome</keyword>
<dbReference type="SMART" id="SM00448">
    <property type="entry name" value="REC"/>
    <property type="match status" value="1"/>
</dbReference>
<sequence>MVDDEDAGRKLISQYLAHHPEMIVVGEANNGVDAVKIINKFSPDLVFMDVQMPGMTGFEVLGYLDELPNIIFSTAYDQYALQAFEVHALDYLLKPYTRERFDTALAKVNKSDTVTVLPLAEEQLAAKKDYPDRVIVQKGSKYITISTSDIEYIEAYGDYAKIFTAEDQLLSNNGLGALEDKLDPKEFMRVHRSTILRLEHAQEISKIGKGFVITTSSGKKVRVSRSYAQKIKDLMV</sequence>
<dbReference type="SUPFAM" id="SSF52172">
    <property type="entry name" value="CheY-like"/>
    <property type="match status" value="1"/>
</dbReference>
<proteinExistence type="predicted"/>
<dbReference type="PANTHER" id="PTHR37299">
    <property type="entry name" value="TRANSCRIPTIONAL REGULATOR-RELATED"/>
    <property type="match status" value="1"/>
</dbReference>
<dbReference type="Pfam" id="PF04397">
    <property type="entry name" value="LytTR"/>
    <property type="match status" value="1"/>
</dbReference>
<feature type="modified residue" description="4-aspartylphosphate" evidence="1">
    <location>
        <position position="49"/>
    </location>
</feature>